<feature type="region of interest" description="Disordered" evidence="1">
    <location>
        <begin position="297"/>
        <end position="318"/>
    </location>
</feature>
<dbReference type="OrthoDB" id="5782056at2"/>
<accession>A0A562I2J5</accession>
<dbReference type="SUPFAM" id="SSF57783">
    <property type="entry name" value="Zinc beta-ribbon"/>
    <property type="match status" value="1"/>
</dbReference>
<dbReference type="InterPro" id="IPR007560">
    <property type="entry name" value="Restrct_endonuc_IV_Mrr"/>
</dbReference>
<feature type="domain" description="Restriction endonuclease type IV Mrr" evidence="4">
    <location>
        <begin position="183"/>
        <end position="293"/>
    </location>
</feature>
<dbReference type="PANTHER" id="PTHR30015">
    <property type="entry name" value="MRR RESTRICTION SYSTEM PROTEIN"/>
    <property type="match status" value="1"/>
</dbReference>
<dbReference type="Proteomes" id="UP000319627">
    <property type="component" value="Unassembled WGS sequence"/>
</dbReference>
<evidence type="ECO:0000313" key="6">
    <source>
        <dbReference type="Proteomes" id="UP000319627"/>
    </source>
</evidence>
<keyword evidence="2" id="KW-1133">Transmembrane helix</keyword>
<evidence type="ECO:0000259" key="3">
    <source>
        <dbReference type="Pfam" id="PF01396"/>
    </source>
</evidence>
<evidence type="ECO:0000313" key="5">
    <source>
        <dbReference type="EMBL" id="TWH64895.1"/>
    </source>
</evidence>
<dbReference type="Pfam" id="PF01396">
    <property type="entry name" value="Zn_ribbon_Top1"/>
    <property type="match status" value="1"/>
</dbReference>
<feature type="transmembrane region" description="Helical" evidence="2">
    <location>
        <begin position="21"/>
        <end position="43"/>
    </location>
</feature>
<keyword evidence="2" id="KW-0812">Transmembrane</keyword>
<dbReference type="GO" id="GO:0003677">
    <property type="term" value="F:DNA binding"/>
    <property type="evidence" value="ECO:0007669"/>
    <property type="project" value="InterPro"/>
</dbReference>
<dbReference type="InterPro" id="IPR011335">
    <property type="entry name" value="Restrct_endonuc-II-like"/>
</dbReference>
<dbReference type="Gene3D" id="3.40.1350.10">
    <property type="match status" value="1"/>
</dbReference>
<dbReference type="Gene3D" id="3.30.65.10">
    <property type="entry name" value="Bacterial Topoisomerase I, domain 1"/>
    <property type="match status" value="1"/>
</dbReference>
<comment type="caution">
    <text evidence="5">The sequence shown here is derived from an EMBL/GenBank/DDBJ whole genome shotgun (WGS) entry which is preliminary data.</text>
</comment>
<dbReference type="GO" id="GO:0009307">
    <property type="term" value="P:DNA restriction-modification system"/>
    <property type="evidence" value="ECO:0007669"/>
    <property type="project" value="InterPro"/>
</dbReference>
<dbReference type="GO" id="GO:0006265">
    <property type="term" value="P:DNA topological change"/>
    <property type="evidence" value="ECO:0007669"/>
    <property type="project" value="InterPro"/>
</dbReference>
<dbReference type="Pfam" id="PF04471">
    <property type="entry name" value="Mrr_cat"/>
    <property type="match status" value="1"/>
</dbReference>
<organism evidence="5 6">
    <name type="scientific">Azomonas agilis</name>
    <dbReference type="NCBI Taxonomy" id="116849"/>
    <lineage>
        <taxon>Bacteria</taxon>
        <taxon>Pseudomonadati</taxon>
        <taxon>Pseudomonadota</taxon>
        <taxon>Gammaproteobacteria</taxon>
        <taxon>Pseudomonadales</taxon>
        <taxon>Pseudomonadaceae</taxon>
        <taxon>Azomonas</taxon>
    </lineage>
</organism>
<evidence type="ECO:0000256" key="1">
    <source>
        <dbReference type="SAM" id="MobiDB-lite"/>
    </source>
</evidence>
<evidence type="ECO:0000256" key="2">
    <source>
        <dbReference type="SAM" id="Phobius"/>
    </source>
</evidence>
<proteinExistence type="predicted"/>
<dbReference type="EMBL" id="VLKG01000006">
    <property type="protein sequence ID" value="TWH64895.1"/>
    <property type="molecule type" value="Genomic_DNA"/>
</dbReference>
<evidence type="ECO:0000259" key="4">
    <source>
        <dbReference type="Pfam" id="PF04471"/>
    </source>
</evidence>
<sequence length="360" mass="40043">MNSGTQSQLQTGIFRTNSLRFSCGLLLLAVGIFLSLQLGLKWPAQEAFWELGLWAHQASSQELLNTLRYLLPALGSGLTLYGLQQSLQGKTCFVPWWLSLGLTIGSYWLLEQLIQIPQEQLIDLRVFASTLQQPKLSRWLEPLSYILPLVLIVLAFIRRPHLGDPVHAALFDSIANPKTGKTLENITWQEFEQLVGETFRRRGFSVAPTQVGADGGVDLVLRQRGKTYLVQCKQWRAFKVSVNVVRELYGVMAAEGAIGGYVVTCGTFTEQAYTFAKGLNLHLIDGAQLNQWITGTTEAPQPSTKARKTTKPADQITQTTPKCPSCGASMQKRQAKRGNNLGKKFWGCSQYPQCRGTRPL</sequence>
<keyword evidence="6" id="KW-1185">Reference proteome</keyword>
<keyword evidence="2" id="KW-0472">Membrane</keyword>
<dbReference type="GO" id="GO:0003916">
    <property type="term" value="F:DNA topoisomerase activity"/>
    <property type="evidence" value="ECO:0007669"/>
    <property type="project" value="InterPro"/>
</dbReference>
<feature type="domain" description="DNA topoisomerase type IA zn finger" evidence="3">
    <location>
        <begin position="322"/>
        <end position="360"/>
    </location>
</feature>
<dbReference type="AlphaFoldDB" id="A0A562I2J5"/>
<dbReference type="PANTHER" id="PTHR30015:SF7">
    <property type="entry name" value="TYPE IV METHYL-DIRECTED RESTRICTION ENZYME ECOKMRR"/>
    <property type="match status" value="1"/>
</dbReference>
<dbReference type="GO" id="GO:0015666">
    <property type="term" value="F:restriction endodeoxyribonuclease activity"/>
    <property type="evidence" value="ECO:0007669"/>
    <property type="project" value="TreeGrafter"/>
</dbReference>
<dbReference type="InterPro" id="IPR052906">
    <property type="entry name" value="Type_IV_Methyl-Rstrct_Enzyme"/>
</dbReference>
<dbReference type="GO" id="GO:0005694">
    <property type="term" value="C:chromosome"/>
    <property type="evidence" value="ECO:0007669"/>
    <property type="project" value="InterPro"/>
</dbReference>
<dbReference type="InterPro" id="IPR011856">
    <property type="entry name" value="tRNA_endonuc-like_dom_sf"/>
</dbReference>
<dbReference type="InterPro" id="IPR013498">
    <property type="entry name" value="Topo_IA_Znf"/>
</dbReference>
<gene>
    <name evidence="5" type="ORF">LX59_01836</name>
</gene>
<dbReference type="SUPFAM" id="SSF52980">
    <property type="entry name" value="Restriction endonuclease-like"/>
    <property type="match status" value="1"/>
</dbReference>
<reference evidence="5 6" key="1">
    <citation type="submission" date="2019-07" db="EMBL/GenBank/DDBJ databases">
        <title>Genomic Encyclopedia of Type Strains, Phase I: the one thousand microbial genomes (KMG-I) project.</title>
        <authorList>
            <person name="Kyrpides N."/>
        </authorList>
    </citation>
    <scope>NUCLEOTIDE SEQUENCE [LARGE SCALE GENOMIC DNA]</scope>
    <source>
        <strain evidence="5 6">DSM 375</strain>
    </source>
</reference>
<protein>
    <submittedName>
        <fullName evidence="5">Restriction system protein</fullName>
    </submittedName>
</protein>
<name>A0A562I2J5_9GAMM</name>